<evidence type="ECO:0000256" key="1">
    <source>
        <dbReference type="ARBA" id="ARBA00004141"/>
    </source>
</evidence>
<dbReference type="GO" id="GO:0016020">
    <property type="term" value="C:membrane"/>
    <property type="evidence" value="ECO:0007669"/>
    <property type="project" value="UniProtKB-SubCell"/>
</dbReference>
<evidence type="ECO:0000256" key="3">
    <source>
        <dbReference type="ARBA" id="ARBA00022989"/>
    </source>
</evidence>
<dbReference type="EMBL" id="MHJC01000029">
    <property type="protein sequence ID" value="OGY61033.1"/>
    <property type="molecule type" value="Genomic_DNA"/>
</dbReference>
<protein>
    <recommendedName>
        <fullName evidence="8">DoxX family protein</fullName>
    </recommendedName>
</protein>
<dbReference type="Proteomes" id="UP000176976">
    <property type="component" value="Unassembled WGS sequence"/>
</dbReference>
<reference evidence="6 7" key="1">
    <citation type="journal article" date="2016" name="Nat. Commun.">
        <title>Thousands of microbial genomes shed light on interconnected biogeochemical processes in an aquifer system.</title>
        <authorList>
            <person name="Anantharaman K."/>
            <person name="Brown C.T."/>
            <person name="Hug L.A."/>
            <person name="Sharon I."/>
            <person name="Castelle C.J."/>
            <person name="Probst A.J."/>
            <person name="Thomas B.C."/>
            <person name="Singh A."/>
            <person name="Wilkins M.J."/>
            <person name="Karaoz U."/>
            <person name="Brodie E.L."/>
            <person name="Williams K.H."/>
            <person name="Hubbard S.S."/>
            <person name="Banfield J.F."/>
        </authorList>
    </citation>
    <scope>NUCLEOTIDE SEQUENCE [LARGE SCALE GENOMIC DNA]</scope>
</reference>
<evidence type="ECO:0008006" key="8">
    <source>
        <dbReference type="Google" id="ProtNLM"/>
    </source>
</evidence>
<dbReference type="Pfam" id="PF07681">
    <property type="entry name" value="DoxX"/>
    <property type="match status" value="1"/>
</dbReference>
<comment type="caution">
    <text evidence="6">The sequence shown here is derived from an EMBL/GenBank/DDBJ whole genome shotgun (WGS) entry which is preliminary data.</text>
</comment>
<keyword evidence="4 5" id="KW-0472">Membrane</keyword>
<sequence>MRKLQERFDFIFNRIRHLGMPSLRVTLAIVFLWFGLLKIFGVSPVVSLIQDTYSFMPTATFVMVLGAWETLIGLGLLFKRYLRFTLLLLWVQMLGTFFSLVLDPSMFFSAGNPFLLTLEGEFLVKNLVLLSASLAIGSHELKHD</sequence>
<dbReference type="InterPro" id="IPR032808">
    <property type="entry name" value="DoxX"/>
</dbReference>
<evidence type="ECO:0000256" key="2">
    <source>
        <dbReference type="ARBA" id="ARBA00022692"/>
    </source>
</evidence>
<comment type="subcellular location">
    <subcellularLocation>
        <location evidence="1">Membrane</location>
        <topology evidence="1">Multi-pass membrane protein</topology>
    </subcellularLocation>
</comment>
<proteinExistence type="predicted"/>
<evidence type="ECO:0000313" key="7">
    <source>
        <dbReference type="Proteomes" id="UP000176976"/>
    </source>
</evidence>
<dbReference type="AlphaFoldDB" id="A0A1G1Z8Q8"/>
<accession>A0A1G1Z8Q8</accession>
<feature type="transmembrane region" description="Helical" evidence="5">
    <location>
        <begin position="53"/>
        <end position="77"/>
    </location>
</feature>
<keyword evidence="3 5" id="KW-1133">Transmembrane helix</keyword>
<organism evidence="6 7">
    <name type="scientific">Candidatus Colwellbacteria bacterium RIFCSPLOWO2_12_FULL_44_13</name>
    <dbReference type="NCBI Taxonomy" id="1797694"/>
    <lineage>
        <taxon>Bacteria</taxon>
        <taxon>Candidatus Colwelliibacteriota</taxon>
    </lineage>
</organism>
<name>A0A1G1Z8Q8_9BACT</name>
<gene>
    <name evidence="6" type="ORF">A3H06_00970</name>
</gene>
<feature type="transmembrane region" description="Helical" evidence="5">
    <location>
        <begin position="21"/>
        <end position="41"/>
    </location>
</feature>
<evidence type="ECO:0000256" key="5">
    <source>
        <dbReference type="SAM" id="Phobius"/>
    </source>
</evidence>
<evidence type="ECO:0000313" key="6">
    <source>
        <dbReference type="EMBL" id="OGY61033.1"/>
    </source>
</evidence>
<feature type="transmembrane region" description="Helical" evidence="5">
    <location>
        <begin position="84"/>
        <end position="102"/>
    </location>
</feature>
<evidence type="ECO:0000256" key="4">
    <source>
        <dbReference type="ARBA" id="ARBA00023136"/>
    </source>
</evidence>
<keyword evidence="2 5" id="KW-0812">Transmembrane</keyword>